<dbReference type="OrthoDB" id="7450636at2"/>
<dbReference type="EMBL" id="OBMI01000002">
    <property type="protein sequence ID" value="SOB86753.1"/>
    <property type="molecule type" value="Genomic_DNA"/>
</dbReference>
<gene>
    <name evidence="1" type="ORF">SAMN06297144_1862</name>
</gene>
<evidence type="ECO:0000313" key="1">
    <source>
        <dbReference type="EMBL" id="SOB86753.1"/>
    </source>
</evidence>
<accession>A0A285QXW3</accession>
<name>A0A285QXW3_9SPHN</name>
<evidence type="ECO:0000313" key="2">
    <source>
        <dbReference type="Proteomes" id="UP000219494"/>
    </source>
</evidence>
<organism evidence="1 2">
    <name type="scientific">Sphingomonas guangdongensis</name>
    <dbReference type="NCBI Taxonomy" id="1141890"/>
    <lineage>
        <taxon>Bacteria</taxon>
        <taxon>Pseudomonadati</taxon>
        <taxon>Pseudomonadota</taxon>
        <taxon>Alphaproteobacteria</taxon>
        <taxon>Sphingomonadales</taxon>
        <taxon>Sphingomonadaceae</taxon>
        <taxon>Sphingomonas</taxon>
    </lineage>
</organism>
<keyword evidence="2" id="KW-1185">Reference proteome</keyword>
<reference evidence="1 2" key="1">
    <citation type="submission" date="2017-07" db="EMBL/GenBank/DDBJ databases">
        <authorList>
            <person name="Sun Z.S."/>
            <person name="Albrecht U."/>
            <person name="Echele G."/>
            <person name="Lee C.C."/>
        </authorList>
    </citation>
    <scope>NUCLEOTIDE SEQUENCE [LARGE SCALE GENOMIC DNA]</scope>
    <source>
        <strain evidence="1 2">CGMCC 1.12672</strain>
    </source>
</reference>
<protein>
    <submittedName>
        <fullName evidence="1">Uncharacterized protein</fullName>
    </submittedName>
</protein>
<dbReference type="RefSeq" id="WP_097063742.1">
    <property type="nucleotide sequence ID" value="NZ_OBMI01000002.1"/>
</dbReference>
<sequence>MSANTRIDSLWDVTRIGSNLAVFCDCGHSSIVDAKRCARWYGVHRFDIRWHVLARHLRCTKCRGRPSHLRVTHQLPTAPDRFPKTEDQWNALIKRQRG</sequence>
<proteinExistence type="predicted"/>
<dbReference type="Proteomes" id="UP000219494">
    <property type="component" value="Unassembled WGS sequence"/>
</dbReference>
<dbReference type="AlphaFoldDB" id="A0A285QXW3"/>